<feature type="non-terminal residue" evidence="1">
    <location>
        <position position="1"/>
    </location>
</feature>
<sequence length="263" mass="29636">EAIQTPDPANLNLIWTTTERFRLSLCRLRAPLRLERLLQDPSCPCLLFEPPPKLGEGPSYDPTPDGVVPPFVAISMPASLTRFEIGAIKSKYAPKYGSKAYWVISPKGNTIQAITSDGDGNEIPDYTIDAYFDLRKKSTFISKLKTKWLEWYKAVQDINQENRATRECMAQKVELEAEVEYAAANHPGISRSEIGEHAITIQKLREEYPSKVDIPELSDFILLVQGYVQLGPDPGFTPDFFVLHQNDYWAAKGRSDSDEAVRL</sequence>
<evidence type="ECO:0000313" key="2">
    <source>
        <dbReference type="Proteomes" id="UP000750711"/>
    </source>
</evidence>
<dbReference type="Proteomes" id="UP000750711">
    <property type="component" value="Unassembled WGS sequence"/>
</dbReference>
<accession>A0A9P8RQK3</accession>
<name>A0A9P8RQK3_9PEZI</name>
<gene>
    <name evidence="1" type="ORF">GP486_003513</name>
</gene>
<keyword evidence="2" id="KW-1185">Reference proteome</keyword>
<protein>
    <submittedName>
        <fullName evidence="1">Uncharacterized protein</fullName>
    </submittedName>
</protein>
<comment type="caution">
    <text evidence="1">The sequence shown here is derived from an EMBL/GenBank/DDBJ whole genome shotgun (WGS) entry which is preliminary data.</text>
</comment>
<evidence type="ECO:0000313" key="1">
    <source>
        <dbReference type="EMBL" id="KAH0559963.1"/>
    </source>
</evidence>
<reference evidence="1" key="1">
    <citation type="submission" date="2021-03" db="EMBL/GenBank/DDBJ databases">
        <title>Comparative genomics and phylogenomic investigation of the class Geoglossomycetes provide insights into ecological specialization and systematics.</title>
        <authorList>
            <person name="Melie T."/>
            <person name="Pirro S."/>
            <person name="Miller A.N."/>
            <person name="Quandt A."/>
        </authorList>
    </citation>
    <scope>NUCLEOTIDE SEQUENCE</scope>
    <source>
        <strain evidence="1">CAQ_001_2017</strain>
    </source>
</reference>
<dbReference type="EMBL" id="JAGHQM010000478">
    <property type="protein sequence ID" value="KAH0559963.1"/>
    <property type="molecule type" value="Genomic_DNA"/>
</dbReference>
<proteinExistence type="predicted"/>
<dbReference type="AlphaFoldDB" id="A0A9P8RQK3"/>
<organism evidence="1 2">
    <name type="scientific">Trichoglossum hirsutum</name>
    <dbReference type="NCBI Taxonomy" id="265104"/>
    <lineage>
        <taxon>Eukaryota</taxon>
        <taxon>Fungi</taxon>
        <taxon>Dikarya</taxon>
        <taxon>Ascomycota</taxon>
        <taxon>Pezizomycotina</taxon>
        <taxon>Geoglossomycetes</taxon>
        <taxon>Geoglossales</taxon>
        <taxon>Geoglossaceae</taxon>
        <taxon>Trichoglossum</taxon>
    </lineage>
</organism>